<gene>
    <name evidence="1" type="ORF">GSBLH_T00001723001</name>
</gene>
<evidence type="ECO:0000313" key="1">
    <source>
        <dbReference type="EMBL" id="CBK21577.2"/>
    </source>
</evidence>
<reference evidence="1" key="1">
    <citation type="submission" date="2010-02" db="EMBL/GenBank/DDBJ databases">
        <title>Sequencing and annotation of the Blastocystis hominis genome.</title>
        <authorList>
            <person name="Wincker P."/>
        </authorList>
    </citation>
    <scope>NUCLEOTIDE SEQUENCE</scope>
    <source>
        <strain evidence="1">Singapore isolate B</strain>
    </source>
</reference>
<dbReference type="RefSeq" id="XP_012895625.1">
    <property type="nucleotide sequence ID" value="XM_013040171.1"/>
</dbReference>
<proteinExistence type="predicted"/>
<name>D8M0I8_BLAHO</name>
<dbReference type="GeneID" id="24918954"/>
<dbReference type="OrthoDB" id="10475321at2759"/>
<protein>
    <submittedName>
        <fullName evidence="1">Uncharacterized protein</fullName>
    </submittedName>
</protein>
<organism evidence="1">
    <name type="scientific">Blastocystis hominis</name>
    <dbReference type="NCBI Taxonomy" id="12968"/>
    <lineage>
        <taxon>Eukaryota</taxon>
        <taxon>Sar</taxon>
        <taxon>Stramenopiles</taxon>
        <taxon>Bigyra</taxon>
        <taxon>Opalozoa</taxon>
        <taxon>Opalinata</taxon>
        <taxon>Blastocystidae</taxon>
        <taxon>Blastocystis</taxon>
    </lineage>
</organism>
<keyword evidence="2" id="KW-1185">Reference proteome</keyword>
<dbReference type="InParanoid" id="D8M0I8"/>
<sequence length="217" mass="24951">MSSDFATADLFITRKKHDSCYEAAVLCDEYNQILFKLFNVYSKEYNNSRYHSVDDHLQLLVDYEIMPEFISKDAAVQNFMKIVTQRNDASNLIAANYMNYEMFVESIGRIAMIVFENPSLKKQNSTISEKINAFITIWHLGDQSLLVLHKEERSMAECNADGSLCCCLFTTILVYIDSECFIFIWFHSSSLSSFLFAYSCARLTIVAYSLCFTTTTT</sequence>
<dbReference type="EMBL" id="FN668643">
    <property type="protein sequence ID" value="CBK21577.2"/>
    <property type="molecule type" value="Genomic_DNA"/>
</dbReference>
<dbReference type="Proteomes" id="UP000008312">
    <property type="component" value="Unassembled WGS sequence"/>
</dbReference>
<evidence type="ECO:0000313" key="2">
    <source>
        <dbReference type="Proteomes" id="UP000008312"/>
    </source>
</evidence>
<dbReference type="AlphaFoldDB" id="D8M0I8"/>
<accession>D8M0I8</accession>